<feature type="compositionally biased region" description="Basic and acidic residues" evidence="2">
    <location>
        <begin position="1"/>
        <end position="12"/>
    </location>
</feature>
<dbReference type="EMBL" id="BMMI01000002">
    <property type="protein sequence ID" value="GGL58018.1"/>
    <property type="molecule type" value="Genomic_DNA"/>
</dbReference>
<name>A0ABQ2FVL6_9ACTN</name>
<protein>
    <submittedName>
        <fullName evidence="4">Universal stress protein</fullName>
    </submittedName>
</protein>
<feature type="domain" description="UspA" evidence="3">
    <location>
        <begin position="176"/>
        <end position="308"/>
    </location>
</feature>
<dbReference type="InterPro" id="IPR014729">
    <property type="entry name" value="Rossmann-like_a/b/a_fold"/>
</dbReference>
<sequence>MARARSGRDRQVMDLQPPGSPHRDGRPVVVGVDGSRPAADALRAGARAAAARGAALEVVLAFPWSEADVVPAPEGFDGLAVLRMAAEQVLEEAATAARTAAPGLSVATRIEVGRPVDVLVRESDRAQLLCLGTTGRGLVTDLVIGSTAAALVQLAHCPVLLVPWTPPWSTRSRSGVVVGLAPGELDPAVAAFAFAEAASRGCQLVAVRAWAHTVPGAAGLLEPFVDAATAQRREESALDDALTEASAQHAGVVVQQVAERGSAARLLLAAALTAELVVVGHRHHRLARLGSVASAVVHRAGCPVAVVPLLDRPAPVPAAPVTSG</sequence>
<evidence type="ECO:0000256" key="2">
    <source>
        <dbReference type="SAM" id="MobiDB-lite"/>
    </source>
</evidence>
<dbReference type="SUPFAM" id="SSF52402">
    <property type="entry name" value="Adenine nucleotide alpha hydrolases-like"/>
    <property type="match status" value="2"/>
</dbReference>
<evidence type="ECO:0000313" key="5">
    <source>
        <dbReference type="Proteomes" id="UP000648663"/>
    </source>
</evidence>
<dbReference type="Gene3D" id="3.40.50.620">
    <property type="entry name" value="HUPs"/>
    <property type="match status" value="2"/>
</dbReference>
<dbReference type="PANTHER" id="PTHR46268">
    <property type="entry name" value="STRESS RESPONSE PROTEIN NHAX"/>
    <property type="match status" value="1"/>
</dbReference>
<gene>
    <name evidence="4" type="ORF">GCM10011589_12610</name>
</gene>
<feature type="domain" description="UspA" evidence="3">
    <location>
        <begin position="26"/>
        <end position="163"/>
    </location>
</feature>
<reference evidence="5" key="1">
    <citation type="journal article" date="2019" name="Int. J. Syst. Evol. Microbiol.">
        <title>The Global Catalogue of Microorganisms (GCM) 10K type strain sequencing project: providing services to taxonomists for standard genome sequencing and annotation.</title>
        <authorList>
            <consortium name="The Broad Institute Genomics Platform"/>
            <consortium name="The Broad Institute Genome Sequencing Center for Infectious Disease"/>
            <person name="Wu L."/>
            <person name="Ma J."/>
        </authorList>
    </citation>
    <scope>NUCLEOTIDE SEQUENCE [LARGE SCALE GENOMIC DNA]</scope>
    <source>
        <strain evidence="5">CGMCC 4.5581</strain>
    </source>
</reference>
<feature type="region of interest" description="Disordered" evidence="2">
    <location>
        <begin position="1"/>
        <end position="26"/>
    </location>
</feature>
<dbReference type="Pfam" id="PF00582">
    <property type="entry name" value="Usp"/>
    <property type="match status" value="2"/>
</dbReference>
<organism evidence="4 5">
    <name type="scientific">Modestobacter marinus</name>
    <dbReference type="NCBI Taxonomy" id="477641"/>
    <lineage>
        <taxon>Bacteria</taxon>
        <taxon>Bacillati</taxon>
        <taxon>Actinomycetota</taxon>
        <taxon>Actinomycetes</taxon>
        <taxon>Geodermatophilales</taxon>
        <taxon>Geodermatophilaceae</taxon>
        <taxon>Modestobacter</taxon>
    </lineage>
</organism>
<dbReference type="PRINTS" id="PR01438">
    <property type="entry name" value="UNVRSLSTRESS"/>
</dbReference>
<evidence type="ECO:0000256" key="1">
    <source>
        <dbReference type="ARBA" id="ARBA00008791"/>
    </source>
</evidence>
<comment type="caution">
    <text evidence="4">The sequence shown here is derived from an EMBL/GenBank/DDBJ whole genome shotgun (WGS) entry which is preliminary data.</text>
</comment>
<evidence type="ECO:0000259" key="3">
    <source>
        <dbReference type="Pfam" id="PF00582"/>
    </source>
</evidence>
<evidence type="ECO:0000313" key="4">
    <source>
        <dbReference type="EMBL" id="GGL58018.1"/>
    </source>
</evidence>
<dbReference type="InterPro" id="IPR006016">
    <property type="entry name" value="UspA"/>
</dbReference>
<proteinExistence type="inferred from homology"/>
<dbReference type="PANTHER" id="PTHR46268:SF6">
    <property type="entry name" value="UNIVERSAL STRESS PROTEIN UP12"/>
    <property type="match status" value="1"/>
</dbReference>
<dbReference type="CDD" id="cd00293">
    <property type="entry name" value="USP-like"/>
    <property type="match status" value="1"/>
</dbReference>
<comment type="similarity">
    <text evidence="1">Belongs to the universal stress protein A family.</text>
</comment>
<dbReference type="InterPro" id="IPR006015">
    <property type="entry name" value="Universal_stress_UspA"/>
</dbReference>
<accession>A0ABQ2FVL6</accession>
<keyword evidence="5" id="KW-1185">Reference proteome</keyword>
<dbReference type="Proteomes" id="UP000648663">
    <property type="component" value="Unassembled WGS sequence"/>
</dbReference>